<name>A0A9X3J6Z5_9BACT</name>
<organism evidence="2 3">
    <name type="scientific">Draconibacterium aestuarii</name>
    <dbReference type="NCBI Taxonomy" id="2998507"/>
    <lineage>
        <taxon>Bacteria</taxon>
        <taxon>Pseudomonadati</taxon>
        <taxon>Bacteroidota</taxon>
        <taxon>Bacteroidia</taxon>
        <taxon>Marinilabiliales</taxon>
        <taxon>Prolixibacteraceae</taxon>
        <taxon>Draconibacterium</taxon>
    </lineage>
</organism>
<evidence type="ECO:0000313" key="2">
    <source>
        <dbReference type="EMBL" id="MCY1721948.1"/>
    </source>
</evidence>
<dbReference type="InterPro" id="IPR029058">
    <property type="entry name" value="AB_hydrolase_fold"/>
</dbReference>
<sequence>MKKLIFLVLFVTAYVVSFAQFPPQGKVEYKTMPSKILNEDREYSIYLPKSYATNTDKTYPVLYLLHGGGGSHKDWPGRGHVGDVANQLMDSNEACEMIIVCPEAGKTFMNYFNHPEWRFQDYFFEEMIPFIESNYRVIGDKKHRAIAGLSMGGGGTVVYATSHPELFCAAYEMSGYLYRQDLPFLDKNDPVQERLQTLVEEHNCVKIIQNADAQTVEALKTVNWFIDCGDDDFTFDPNMEFIAALRAKQIPYQLRVRDGGHTWEYWHSALYIALPFVSNCFRGI</sequence>
<dbReference type="PANTHER" id="PTHR48098:SF1">
    <property type="entry name" value="DIACYLGLYCEROL ACYLTRANSFERASE_MYCOLYLTRANSFERASE AG85A"/>
    <property type="match status" value="1"/>
</dbReference>
<protein>
    <submittedName>
        <fullName evidence="2">Alpha/beta hydrolase-fold protein</fullName>
    </submittedName>
</protein>
<keyword evidence="2" id="KW-0378">Hydrolase</keyword>
<proteinExistence type="predicted"/>
<dbReference type="Gene3D" id="3.40.50.1820">
    <property type="entry name" value="alpha/beta hydrolase"/>
    <property type="match status" value="1"/>
</dbReference>
<dbReference type="GO" id="GO:0016787">
    <property type="term" value="F:hydrolase activity"/>
    <property type="evidence" value="ECO:0007669"/>
    <property type="project" value="UniProtKB-KW"/>
</dbReference>
<dbReference type="RefSeq" id="WP_343334278.1">
    <property type="nucleotide sequence ID" value="NZ_JAPOHD010000030.1"/>
</dbReference>
<dbReference type="SUPFAM" id="SSF53474">
    <property type="entry name" value="alpha/beta-Hydrolases"/>
    <property type="match status" value="1"/>
</dbReference>
<dbReference type="Proteomes" id="UP001145087">
    <property type="component" value="Unassembled WGS sequence"/>
</dbReference>
<evidence type="ECO:0000313" key="3">
    <source>
        <dbReference type="Proteomes" id="UP001145087"/>
    </source>
</evidence>
<comment type="caution">
    <text evidence="2">The sequence shown here is derived from an EMBL/GenBank/DDBJ whole genome shotgun (WGS) entry which is preliminary data.</text>
</comment>
<feature type="signal peptide" evidence="1">
    <location>
        <begin position="1"/>
        <end position="19"/>
    </location>
</feature>
<dbReference type="EMBL" id="JAPOHD010000030">
    <property type="protein sequence ID" value="MCY1721948.1"/>
    <property type="molecule type" value="Genomic_DNA"/>
</dbReference>
<dbReference type="AlphaFoldDB" id="A0A9X3J6Z5"/>
<reference evidence="2" key="1">
    <citation type="submission" date="2022-11" db="EMBL/GenBank/DDBJ databases">
        <title>Marilongibacter aestuarii gen. nov., sp. nov., isolated from tidal flat sediment.</title>
        <authorList>
            <person name="Jiayan W."/>
        </authorList>
    </citation>
    <scope>NUCLEOTIDE SEQUENCE</scope>
    <source>
        <strain evidence="2">Z1-6</strain>
    </source>
</reference>
<accession>A0A9X3J6Z5</accession>
<evidence type="ECO:0000256" key="1">
    <source>
        <dbReference type="SAM" id="SignalP"/>
    </source>
</evidence>
<dbReference type="InterPro" id="IPR050583">
    <property type="entry name" value="Mycobacterial_A85_antigen"/>
</dbReference>
<dbReference type="Pfam" id="PF00756">
    <property type="entry name" value="Esterase"/>
    <property type="match status" value="1"/>
</dbReference>
<keyword evidence="3" id="KW-1185">Reference proteome</keyword>
<keyword evidence="1" id="KW-0732">Signal</keyword>
<dbReference type="PANTHER" id="PTHR48098">
    <property type="entry name" value="ENTEROCHELIN ESTERASE-RELATED"/>
    <property type="match status" value="1"/>
</dbReference>
<dbReference type="GO" id="GO:0016747">
    <property type="term" value="F:acyltransferase activity, transferring groups other than amino-acyl groups"/>
    <property type="evidence" value="ECO:0007669"/>
    <property type="project" value="TreeGrafter"/>
</dbReference>
<feature type="chain" id="PRO_5040798123" evidence="1">
    <location>
        <begin position="20"/>
        <end position="284"/>
    </location>
</feature>
<gene>
    <name evidence="2" type="ORF">OU798_16460</name>
</gene>
<dbReference type="InterPro" id="IPR000801">
    <property type="entry name" value="Esterase-like"/>
</dbReference>